<feature type="region of interest" description="Disordered" evidence="1">
    <location>
        <begin position="46"/>
        <end position="71"/>
    </location>
</feature>
<proteinExistence type="predicted"/>
<name>A0A8X6M4M2_TRICU</name>
<protein>
    <submittedName>
        <fullName evidence="2">Uncharacterized protein</fullName>
    </submittedName>
</protein>
<reference evidence="2" key="1">
    <citation type="submission" date="2020-07" db="EMBL/GenBank/DDBJ databases">
        <title>Multicomponent nature underlies the extraordinary mechanical properties of spider dragline silk.</title>
        <authorList>
            <person name="Kono N."/>
            <person name="Nakamura H."/>
            <person name="Mori M."/>
            <person name="Yoshida Y."/>
            <person name="Ohtoshi R."/>
            <person name="Malay A.D."/>
            <person name="Moran D.A.P."/>
            <person name="Tomita M."/>
            <person name="Numata K."/>
            <person name="Arakawa K."/>
        </authorList>
    </citation>
    <scope>NUCLEOTIDE SEQUENCE</scope>
</reference>
<accession>A0A8X6M4M2</accession>
<evidence type="ECO:0000313" key="2">
    <source>
        <dbReference type="EMBL" id="GFR33956.1"/>
    </source>
</evidence>
<keyword evidence="3" id="KW-1185">Reference proteome</keyword>
<comment type="caution">
    <text evidence="2">The sequence shown here is derived from an EMBL/GenBank/DDBJ whole genome shotgun (WGS) entry which is preliminary data.</text>
</comment>
<dbReference type="Proteomes" id="UP000887116">
    <property type="component" value="Unassembled WGS sequence"/>
</dbReference>
<organism evidence="2 3">
    <name type="scientific">Trichonephila clavata</name>
    <name type="common">Joro spider</name>
    <name type="synonym">Nephila clavata</name>
    <dbReference type="NCBI Taxonomy" id="2740835"/>
    <lineage>
        <taxon>Eukaryota</taxon>
        <taxon>Metazoa</taxon>
        <taxon>Ecdysozoa</taxon>
        <taxon>Arthropoda</taxon>
        <taxon>Chelicerata</taxon>
        <taxon>Arachnida</taxon>
        <taxon>Araneae</taxon>
        <taxon>Araneomorphae</taxon>
        <taxon>Entelegynae</taxon>
        <taxon>Araneoidea</taxon>
        <taxon>Nephilidae</taxon>
        <taxon>Trichonephila</taxon>
    </lineage>
</organism>
<evidence type="ECO:0000256" key="1">
    <source>
        <dbReference type="SAM" id="MobiDB-lite"/>
    </source>
</evidence>
<dbReference type="AlphaFoldDB" id="A0A8X6M4M2"/>
<evidence type="ECO:0000313" key="3">
    <source>
        <dbReference type="Proteomes" id="UP000887116"/>
    </source>
</evidence>
<dbReference type="EMBL" id="BMAO01029778">
    <property type="protein sequence ID" value="GFR33956.1"/>
    <property type="molecule type" value="Genomic_DNA"/>
</dbReference>
<sequence length="84" mass="9216">MNELKSSALHPCNLIFTVLILCYKGSLREAFRSGWPSNIRINHVTADRPATESQSNPLASAGDKASETPPDALAKSFTHKLFMN</sequence>
<gene>
    <name evidence="2" type="ORF">TNCT_111951</name>
</gene>